<feature type="transmembrane region" description="Helical" evidence="6">
    <location>
        <begin position="157"/>
        <end position="178"/>
    </location>
</feature>
<feature type="transmembrane region" description="Helical" evidence="6">
    <location>
        <begin position="86"/>
        <end position="109"/>
    </location>
</feature>
<evidence type="ECO:0000256" key="4">
    <source>
        <dbReference type="ARBA" id="ARBA00022989"/>
    </source>
</evidence>
<evidence type="ECO:0000313" key="7">
    <source>
        <dbReference type="EMBL" id="TDR87097.1"/>
    </source>
</evidence>
<dbReference type="RefSeq" id="WP_245513334.1">
    <property type="nucleotide sequence ID" value="NZ_SNZR01000016.1"/>
</dbReference>
<dbReference type="CDD" id="cd06581">
    <property type="entry name" value="TM_PBP1_LivM_like"/>
    <property type="match status" value="1"/>
</dbReference>
<dbReference type="PANTHER" id="PTHR30482:SF17">
    <property type="entry name" value="ABC TRANSPORTER ATP-BINDING PROTEIN"/>
    <property type="match status" value="1"/>
</dbReference>
<feature type="transmembrane region" description="Helical" evidence="6">
    <location>
        <begin position="250"/>
        <end position="273"/>
    </location>
</feature>
<evidence type="ECO:0000256" key="6">
    <source>
        <dbReference type="SAM" id="Phobius"/>
    </source>
</evidence>
<evidence type="ECO:0000256" key="3">
    <source>
        <dbReference type="ARBA" id="ARBA00022692"/>
    </source>
</evidence>
<keyword evidence="2" id="KW-1003">Cell membrane</keyword>
<proteinExistence type="predicted"/>
<keyword evidence="4 6" id="KW-1133">Transmembrane helix</keyword>
<feature type="transmembrane region" description="Helical" evidence="6">
    <location>
        <begin position="61"/>
        <end position="80"/>
    </location>
</feature>
<dbReference type="PANTHER" id="PTHR30482">
    <property type="entry name" value="HIGH-AFFINITY BRANCHED-CHAIN AMINO ACID TRANSPORT SYSTEM PERMEASE"/>
    <property type="match status" value="1"/>
</dbReference>
<protein>
    <submittedName>
        <fullName evidence="7">Amino acid/amide ABC transporter membrane protein 2 (HAAT family)</fullName>
    </submittedName>
</protein>
<keyword evidence="5 6" id="KW-0472">Membrane</keyword>
<feature type="transmembrane region" description="Helical" evidence="6">
    <location>
        <begin position="36"/>
        <end position="54"/>
    </location>
</feature>
<accession>A0A4R7BSN1</accession>
<keyword evidence="8" id="KW-1185">Reference proteome</keyword>
<keyword evidence="3 6" id="KW-0812">Transmembrane</keyword>
<feature type="transmembrane region" description="Helical" evidence="6">
    <location>
        <begin position="285"/>
        <end position="308"/>
    </location>
</feature>
<evidence type="ECO:0000256" key="5">
    <source>
        <dbReference type="ARBA" id="ARBA00023136"/>
    </source>
</evidence>
<dbReference type="GO" id="GO:0005886">
    <property type="term" value="C:plasma membrane"/>
    <property type="evidence" value="ECO:0007669"/>
    <property type="project" value="UniProtKB-SubCell"/>
</dbReference>
<evidence type="ECO:0000256" key="1">
    <source>
        <dbReference type="ARBA" id="ARBA00004651"/>
    </source>
</evidence>
<gene>
    <name evidence="7" type="ORF">EV668_4176</name>
</gene>
<feature type="transmembrane region" description="Helical" evidence="6">
    <location>
        <begin position="116"/>
        <end position="137"/>
    </location>
</feature>
<sequence>MARRLRREWLPLGLFLALALVPVLAPLGPQSFILSLMTRIVVVALAALSLDLLIGKGGLVSFGHAACLGIGAYAVGILSAEGVTDGGAHLAVAIAAAAFFALATGAVAMRTDGVHFIMITLAFGQMLYFLATALSAYGGDDGITLPGRSTVLGRDVLASDTVLYLAALGALLAAYLLLRRIAASRFGRVLEGARDNPVRMEAIGFRPFRFRLAAYLISAMIAAVAGVLLANQTGFVSPATMAWQRSGELIFIVVLGGLGSLHGAILGAIAFILAEELLSHWSEHWRIVFGPLLILAVLFARGGLAGLLTKGARP</sequence>
<dbReference type="InterPro" id="IPR043428">
    <property type="entry name" value="LivM-like"/>
</dbReference>
<dbReference type="GO" id="GO:0015658">
    <property type="term" value="F:branched-chain amino acid transmembrane transporter activity"/>
    <property type="evidence" value="ECO:0007669"/>
    <property type="project" value="InterPro"/>
</dbReference>
<evidence type="ECO:0000256" key="2">
    <source>
        <dbReference type="ARBA" id="ARBA00022475"/>
    </source>
</evidence>
<dbReference type="InterPro" id="IPR001851">
    <property type="entry name" value="ABC_transp_permease"/>
</dbReference>
<comment type="subcellular location">
    <subcellularLocation>
        <location evidence="1">Cell membrane</location>
        <topology evidence="1">Multi-pass membrane protein</topology>
    </subcellularLocation>
</comment>
<organism evidence="7 8">
    <name type="scientific">Enterovirga rhinocerotis</name>
    <dbReference type="NCBI Taxonomy" id="1339210"/>
    <lineage>
        <taxon>Bacteria</taxon>
        <taxon>Pseudomonadati</taxon>
        <taxon>Pseudomonadota</taxon>
        <taxon>Alphaproteobacteria</taxon>
        <taxon>Hyphomicrobiales</taxon>
        <taxon>Methylobacteriaceae</taxon>
        <taxon>Enterovirga</taxon>
    </lineage>
</organism>
<dbReference type="AlphaFoldDB" id="A0A4R7BSN1"/>
<dbReference type="EMBL" id="SNZR01000016">
    <property type="protein sequence ID" value="TDR87097.1"/>
    <property type="molecule type" value="Genomic_DNA"/>
</dbReference>
<name>A0A4R7BSN1_9HYPH</name>
<reference evidence="7 8" key="1">
    <citation type="submission" date="2019-03" db="EMBL/GenBank/DDBJ databases">
        <title>Genomic Encyclopedia of Type Strains, Phase IV (KMG-IV): sequencing the most valuable type-strain genomes for metagenomic binning, comparative biology and taxonomic classification.</title>
        <authorList>
            <person name="Goeker M."/>
        </authorList>
    </citation>
    <scope>NUCLEOTIDE SEQUENCE [LARGE SCALE GENOMIC DNA]</scope>
    <source>
        <strain evidence="7 8">DSM 25903</strain>
    </source>
</reference>
<evidence type="ECO:0000313" key="8">
    <source>
        <dbReference type="Proteomes" id="UP000295122"/>
    </source>
</evidence>
<comment type="caution">
    <text evidence="7">The sequence shown here is derived from an EMBL/GenBank/DDBJ whole genome shotgun (WGS) entry which is preliminary data.</text>
</comment>
<dbReference type="Proteomes" id="UP000295122">
    <property type="component" value="Unassembled WGS sequence"/>
</dbReference>
<feature type="transmembrane region" description="Helical" evidence="6">
    <location>
        <begin position="212"/>
        <end position="230"/>
    </location>
</feature>
<dbReference type="Pfam" id="PF02653">
    <property type="entry name" value="BPD_transp_2"/>
    <property type="match status" value="1"/>
</dbReference>